<reference evidence="3" key="1">
    <citation type="submission" date="2018-08" db="EMBL/GenBank/DDBJ databases">
        <authorList>
            <person name="Kim S.-J."/>
            <person name="Jung G.-Y."/>
        </authorList>
    </citation>
    <scope>NUCLEOTIDE SEQUENCE [LARGE SCALE GENOMIC DNA]</scope>
    <source>
        <strain evidence="3">GY_H</strain>
    </source>
</reference>
<dbReference type="AlphaFoldDB" id="A0A371BD87"/>
<dbReference type="GO" id="GO:0008081">
    <property type="term" value="F:phosphoric diester hydrolase activity"/>
    <property type="evidence" value="ECO:0007669"/>
    <property type="project" value="InterPro"/>
</dbReference>
<gene>
    <name evidence="2" type="ORF">DXH78_13625</name>
</gene>
<dbReference type="OrthoDB" id="384721at2"/>
<protein>
    <submittedName>
        <fullName evidence="2">Glycerophosphodiester phosphodiesterase</fullName>
    </submittedName>
</protein>
<organism evidence="2 3">
    <name type="scientific">Undibacter mobilis</name>
    <dbReference type="NCBI Taxonomy" id="2292256"/>
    <lineage>
        <taxon>Bacteria</taxon>
        <taxon>Pseudomonadati</taxon>
        <taxon>Pseudomonadota</taxon>
        <taxon>Alphaproteobacteria</taxon>
        <taxon>Hyphomicrobiales</taxon>
        <taxon>Nitrobacteraceae</taxon>
        <taxon>Undibacter</taxon>
    </lineage>
</organism>
<dbReference type="RefSeq" id="WP_115517544.1">
    <property type="nucleotide sequence ID" value="NZ_QRGO01000001.1"/>
</dbReference>
<dbReference type="PANTHER" id="PTHR46211">
    <property type="entry name" value="GLYCEROPHOSPHORYL DIESTER PHOSPHODIESTERASE"/>
    <property type="match status" value="1"/>
</dbReference>
<dbReference type="EMBL" id="QRGO01000001">
    <property type="protein sequence ID" value="RDV05520.1"/>
    <property type="molecule type" value="Genomic_DNA"/>
</dbReference>
<accession>A0A371BD87</accession>
<dbReference type="GO" id="GO:0006629">
    <property type="term" value="P:lipid metabolic process"/>
    <property type="evidence" value="ECO:0007669"/>
    <property type="project" value="InterPro"/>
</dbReference>
<dbReference type="SUPFAM" id="SSF51695">
    <property type="entry name" value="PLC-like phosphodiesterases"/>
    <property type="match status" value="1"/>
</dbReference>
<dbReference type="InterPro" id="IPR017946">
    <property type="entry name" value="PLC-like_Pdiesterase_TIM-brl"/>
</dbReference>
<dbReference type="Gene3D" id="3.20.20.190">
    <property type="entry name" value="Phosphatidylinositol (PI) phosphodiesterase"/>
    <property type="match status" value="1"/>
</dbReference>
<evidence type="ECO:0000313" key="2">
    <source>
        <dbReference type="EMBL" id="RDV05520.1"/>
    </source>
</evidence>
<comment type="caution">
    <text evidence="2">The sequence shown here is derived from an EMBL/GenBank/DDBJ whole genome shotgun (WGS) entry which is preliminary data.</text>
</comment>
<evidence type="ECO:0000259" key="1">
    <source>
        <dbReference type="PROSITE" id="PS51704"/>
    </source>
</evidence>
<keyword evidence="3" id="KW-1185">Reference proteome</keyword>
<dbReference type="PROSITE" id="PS51704">
    <property type="entry name" value="GP_PDE"/>
    <property type="match status" value="1"/>
</dbReference>
<feature type="domain" description="GP-PDE" evidence="1">
    <location>
        <begin position="9"/>
        <end position="249"/>
    </location>
</feature>
<dbReference type="Proteomes" id="UP000263993">
    <property type="component" value="Unassembled WGS sequence"/>
</dbReference>
<name>A0A371BD87_9BRAD</name>
<dbReference type="InterPro" id="IPR030395">
    <property type="entry name" value="GP_PDE_dom"/>
</dbReference>
<dbReference type="Pfam" id="PF03009">
    <property type="entry name" value="GDPD"/>
    <property type="match status" value="1"/>
</dbReference>
<evidence type="ECO:0000313" key="3">
    <source>
        <dbReference type="Proteomes" id="UP000263993"/>
    </source>
</evidence>
<dbReference type="PANTHER" id="PTHR46211:SF1">
    <property type="entry name" value="GLYCEROPHOSPHODIESTER PHOSPHODIESTERASE, CYTOPLASMIC"/>
    <property type="match status" value="1"/>
</dbReference>
<proteinExistence type="predicted"/>
<sequence>MPDLDWLTARPIAHRGLHDAAAGIVENTASAFAAAMAGDYGIECDVQVSADGEAMVHHDDALGRLTEGSAPLANLDAAALKQVAFKTTADRMLTLSELCELVSGRVPLVVEIKSRFDGDLRLTRRVADVLGRYKGPAAAMSFDPEPVATLRETAPALTRGIVAERHYRHHEWDALSAATKRNLAFLLHAPRTRPHFVAWSVKNLPALAPLVARTIFGRPLLTWTVRSAEDRATAARYADQMIFEGFRAP</sequence>